<evidence type="ECO:0000256" key="8">
    <source>
        <dbReference type="ARBA" id="ARBA00023128"/>
    </source>
</evidence>
<sequence>MLRSLLSRNSLGLSPRSMMPLHQNRIVASRLISLKPNFSKFKLKEQPPGFIVGTVNDAYKAPEPDHYHGSNHWTYDRFLAISLVPLTAVPFVMGVNFPMIDTAFCLAVLFHSYSGFKSCIIDYIPERVYGFWHRAAMKLLTLGSAISIYGIYVLETTENGLFDLVSKIFGA</sequence>
<dbReference type="GO" id="GO:0046872">
    <property type="term" value="F:metal ion binding"/>
    <property type="evidence" value="ECO:0007669"/>
    <property type="project" value="UniProtKB-KW"/>
</dbReference>
<dbReference type="EMBL" id="PEKT02000007">
    <property type="protein sequence ID" value="PIS52363.1"/>
    <property type="molecule type" value="Genomic_DNA"/>
</dbReference>
<keyword evidence="15" id="KW-1185">Reference proteome</keyword>
<dbReference type="InterPro" id="IPR034804">
    <property type="entry name" value="SQR/QFR_C/D"/>
</dbReference>
<dbReference type="VEuPathDB" id="FungiDB:CJI96_0002502"/>
<evidence type="ECO:0000256" key="11">
    <source>
        <dbReference type="PIRSR" id="PIRSR607992-2"/>
    </source>
</evidence>
<comment type="caution">
    <text evidence="14">The sequence shown here is derived from an EMBL/GenBank/DDBJ whole genome shotgun (WGS) entry which is preliminary data.</text>
</comment>
<keyword evidence="3" id="KW-0813">Transport</keyword>
<accession>A0A5Q7YGC5</accession>
<reference evidence="14" key="2">
    <citation type="submission" date="2017-11" db="EMBL/GenBank/DDBJ databases">
        <title>Candida auris genome assembly and annotation.</title>
        <authorList>
            <person name="Munoz J.F."/>
            <person name="Gade L.G."/>
            <person name="Chow N.A."/>
            <person name="Litvintseva A.P."/>
            <person name="Loparev V.N."/>
            <person name="Cuomo C.A."/>
        </authorList>
    </citation>
    <scope>NUCLEOTIDE SEQUENCE</scope>
    <source>
        <strain evidence="14">B8441</strain>
    </source>
</reference>
<dbReference type="CDD" id="cd03496">
    <property type="entry name" value="SQR_TypeC_CybS"/>
    <property type="match status" value="1"/>
</dbReference>
<dbReference type="GO" id="GO:0006121">
    <property type="term" value="P:mitochondrial electron transport, succinate to ubiquinone"/>
    <property type="evidence" value="ECO:0007669"/>
    <property type="project" value="TreeGrafter"/>
</dbReference>
<evidence type="ECO:0000256" key="2">
    <source>
        <dbReference type="ARBA" id="ARBA00007294"/>
    </source>
</evidence>
<keyword evidence="9 12" id="KW-0472">Membrane</keyword>
<evidence type="ECO:0000256" key="1">
    <source>
        <dbReference type="ARBA" id="ARBA00004448"/>
    </source>
</evidence>
<evidence type="ECO:0000256" key="5">
    <source>
        <dbReference type="ARBA" id="ARBA00022792"/>
    </source>
</evidence>
<name>A0A2H0ZVQ3_CANAR</name>
<keyword evidence="8 12" id="KW-0496">Mitochondrion</keyword>
<dbReference type="OrthoDB" id="18577at2759"/>
<keyword evidence="4 12" id="KW-0812">Transmembrane</keyword>
<organism evidence="14">
    <name type="scientific">Candidozyma auris</name>
    <name type="common">Yeast</name>
    <name type="synonym">Candida auris</name>
    <dbReference type="NCBI Taxonomy" id="498019"/>
    <lineage>
        <taxon>Eukaryota</taxon>
        <taxon>Fungi</taxon>
        <taxon>Dikarya</taxon>
        <taxon>Ascomycota</taxon>
        <taxon>Saccharomycotina</taxon>
        <taxon>Pichiomycetes</taxon>
        <taxon>Metschnikowiaceae</taxon>
        <taxon>Candidozyma</taxon>
    </lineage>
</organism>
<dbReference type="Pfam" id="PF05328">
    <property type="entry name" value="CybS"/>
    <property type="match status" value="1"/>
</dbReference>
<protein>
    <recommendedName>
        <fullName evidence="12">Succinate dehydrogenase [ubiquinone] cytochrome b small subunit</fullName>
    </recommendedName>
</protein>
<evidence type="ECO:0000313" key="14">
    <source>
        <dbReference type="EMBL" id="PIS52363.1"/>
    </source>
</evidence>
<keyword evidence="6 12" id="KW-0809">Transit peptide</keyword>
<dbReference type="EMBL" id="PEKT03000001">
    <property type="protein sequence ID" value="KAK8443469.1"/>
    <property type="molecule type" value="Genomic_DNA"/>
</dbReference>
<evidence type="ECO:0000256" key="9">
    <source>
        <dbReference type="ARBA" id="ARBA00023136"/>
    </source>
</evidence>
<evidence type="ECO:0000256" key="10">
    <source>
        <dbReference type="PIRSR" id="PIRSR607992-1"/>
    </source>
</evidence>
<comment type="subcellular location">
    <subcellularLocation>
        <location evidence="1 12">Mitochondrion inner membrane</location>
        <topology evidence="1 12">Multi-pass membrane protein</topology>
    </subcellularLocation>
</comment>
<gene>
    <name evidence="14" type="ORF">B9J08_003977</name>
    <name evidence="13" type="ORF">B9J08_01834</name>
</gene>
<dbReference type="GO" id="GO:0020037">
    <property type="term" value="F:heme binding"/>
    <property type="evidence" value="ECO:0007669"/>
    <property type="project" value="TreeGrafter"/>
</dbReference>
<dbReference type="PANTHER" id="PTHR13337:SF2">
    <property type="entry name" value="SUCCINATE DEHYDROGENASE [UBIQUINONE] CYTOCHROME B SMALL SUBUNIT, MITOCHONDRIAL"/>
    <property type="match status" value="1"/>
</dbReference>
<evidence type="ECO:0000256" key="7">
    <source>
        <dbReference type="ARBA" id="ARBA00022989"/>
    </source>
</evidence>
<evidence type="ECO:0000256" key="12">
    <source>
        <dbReference type="RuleBase" id="RU364031"/>
    </source>
</evidence>
<feature type="transmembrane region" description="Helical" evidence="12">
    <location>
        <begin position="78"/>
        <end position="97"/>
    </location>
</feature>
<proteinExistence type="inferred from homology"/>
<evidence type="ECO:0000256" key="4">
    <source>
        <dbReference type="ARBA" id="ARBA00022692"/>
    </source>
</evidence>
<dbReference type="GO" id="GO:0048039">
    <property type="term" value="F:ubiquinone binding"/>
    <property type="evidence" value="ECO:0007669"/>
    <property type="project" value="TreeGrafter"/>
</dbReference>
<feature type="binding site" evidence="10">
    <location>
        <position position="123"/>
    </location>
    <ligand>
        <name>a ubiquinone</name>
        <dbReference type="ChEBI" id="CHEBI:16389"/>
        <note>ligand shared with IP/SDHB</note>
    </ligand>
</feature>
<evidence type="ECO:0000313" key="15">
    <source>
        <dbReference type="Proteomes" id="UP000230249"/>
    </source>
</evidence>
<dbReference type="VEuPathDB" id="FungiDB:CJI97_004046"/>
<comment type="similarity">
    <text evidence="2 12">Belongs to the CybS family.</text>
</comment>
<comment type="caution">
    <text evidence="12">Lacks conserved residue(s) required for the propagation of feature annotation.</text>
</comment>
<dbReference type="SUPFAM" id="SSF81343">
    <property type="entry name" value="Fumarate reductase respiratory complex transmembrane subunits"/>
    <property type="match status" value="1"/>
</dbReference>
<dbReference type="Proteomes" id="UP000230249">
    <property type="component" value="Unassembled WGS sequence"/>
</dbReference>
<keyword evidence="11" id="KW-0408">Iron</keyword>
<dbReference type="OMA" id="DYIPKRK"/>
<dbReference type="VEuPathDB" id="FungiDB:B9J08_003977"/>
<dbReference type="PANTHER" id="PTHR13337">
    <property type="entry name" value="SUCCINATE DEHYDROGENASE"/>
    <property type="match status" value="1"/>
</dbReference>
<dbReference type="InterPro" id="IPR007992">
    <property type="entry name" value="CybS"/>
</dbReference>
<feature type="transmembrane region" description="Helical" evidence="12">
    <location>
        <begin position="136"/>
        <end position="154"/>
    </location>
</feature>
<dbReference type="VEuPathDB" id="FungiDB:QG37_00206"/>
<dbReference type="STRING" id="498019.A0A2H0ZVQ3"/>
<evidence type="ECO:0000256" key="3">
    <source>
        <dbReference type="ARBA" id="ARBA00022448"/>
    </source>
</evidence>
<dbReference type="VEuPathDB" id="FungiDB:CJJ07_003153"/>
<evidence type="ECO:0000313" key="13">
    <source>
        <dbReference type="EMBL" id="KAK8443469.1"/>
    </source>
</evidence>
<evidence type="ECO:0000256" key="6">
    <source>
        <dbReference type="ARBA" id="ARBA00022946"/>
    </source>
</evidence>
<reference evidence="13" key="4">
    <citation type="submission" date="2024-03" db="EMBL/GenBank/DDBJ databases">
        <title>Improved genome assembly of Candida auris strain B8441 and annotation of B11205.</title>
        <authorList>
            <person name="Cauldron N.C."/>
            <person name="Shea T."/>
            <person name="Cuomo C.A."/>
        </authorList>
    </citation>
    <scope>NUCLEOTIDE SEQUENCE</scope>
    <source>
        <strain evidence="13">B8441</strain>
    </source>
</reference>
<keyword evidence="5 12" id="KW-0999">Mitochondrion inner membrane</keyword>
<accession>A0A2H0ZVQ3</accession>
<dbReference type="VEuPathDB" id="FungiDB:CJJ09_000136"/>
<reference evidence="13 15" key="3">
    <citation type="journal article" date="2018" name="Nat. Commun.">
        <title>Genomic insights into multidrug-resistance, mating and virulence in Candida auris and related emerging species.</title>
        <authorList>
            <person name="Munoz J.F."/>
            <person name="Gade L."/>
            <person name="Chow N.A."/>
            <person name="Loparev V.N."/>
            <person name="Juieng P."/>
            <person name="Berkow E.L."/>
            <person name="Farrer R.A."/>
            <person name="Litvintseva A.P."/>
            <person name="Cuomo C.A."/>
        </authorList>
    </citation>
    <scope>GENOME REANNOTATION</scope>
    <source>
        <strain evidence="13 15">B8441</strain>
    </source>
</reference>
<feature type="binding site" description="axial binding residue" evidence="11">
    <location>
        <position position="111"/>
    </location>
    <ligand>
        <name>heme b</name>
        <dbReference type="ChEBI" id="CHEBI:60344"/>
        <note>ligand shared with SDHC</note>
    </ligand>
    <ligandPart>
        <name>Fe</name>
        <dbReference type="ChEBI" id="CHEBI:18248"/>
    </ligandPart>
</feature>
<keyword evidence="11" id="KW-0479">Metal-binding</keyword>
<dbReference type="AlphaFoldDB" id="A0A2H0ZVQ3"/>
<dbReference type="Gene3D" id="1.20.1300.10">
    <property type="entry name" value="Fumarate reductase/succinate dehydrogenase, transmembrane subunit"/>
    <property type="match status" value="1"/>
</dbReference>
<reference evidence="14 15" key="1">
    <citation type="journal article" date="2017" name="Clin. Infect. Dis.">
        <title>Simultaneous emergence of multidrug-resistant Candida auris on 3 continents confirmed by whole-genome sequencing and epidemiological analyses.</title>
        <authorList>
            <person name="Lockhart S.R."/>
            <person name="Etienne K.A."/>
            <person name="Vallabhaneni S."/>
            <person name="Farooqi J."/>
            <person name="Chowdhary A."/>
            <person name="Govender N.P."/>
            <person name="Colombo A.L."/>
            <person name="Calvo B."/>
            <person name="Cuomo C.A."/>
            <person name="Desjardins C.A."/>
            <person name="Berkow E.L."/>
            <person name="Castanheira M."/>
            <person name="Magobo R.E."/>
            <person name="Jabeen K."/>
            <person name="Asghar R.J."/>
            <person name="Meis J.F."/>
            <person name="Jackson B."/>
            <person name="Chiller T."/>
            <person name="Litvintseva A.P."/>
        </authorList>
    </citation>
    <scope>NUCLEOTIDE SEQUENCE [LARGE SCALE GENOMIC DNA]</scope>
    <source>
        <strain evidence="14 15">B8441</strain>
    </source>
</reference>
<dbReference type="GO" id="GO:0005743">
    <property type="term" value="C:mitochondrial inner membrane"/>
    <property type="evidence" value="ECO:0007669"/>
    <property type="project" value="UniProtKB-SubCell"/>
</dbReference>
<dbReference type="GO" id="GO:0006099">
    <property type="term" value="P:tricarboxylic acid cycle"/>
    <property type="evidence" value="ECO:0007669"/>
    <property type="project" value="TreeGrafter"/>
</dbReference>
<keyword evidence="7 12" id="KW-1133">Transmembrane helix</keyword>